<comment type="subunit">
    <text evidence="9">Homodimer.</text>
</comment>
<keyword evidence="9" id="KW-0963">Cytoplasm</keyword>
<dbReference type="InterPro" id="IPR011877">
    <property type="entry name" value="Ribokinase"/>
</dbReference>
<keyword evidence="8 9" id="KW-0119">Carbohydrate metabolism</keyword>
<dbReference type="EC" id="2.7.1.15" evidence="9"/>
<feature type="binding site" evidence="9">
    <location>
        <position position="250"/>
    </location>
    <ligand>
        <name>K(+)</name>
        <dbReference type="ChEBI" id="CHEBI:29103"/>
    </ligand>
</feature>
<dbReference type="PANTHER" id="PTHR10584:SF166">
    <property type="entry name" value="RIBOKINASE"/>
    <property type="match status" value="1"/>
</dbReference>
<evidence type="ECO:0000256" key="2">
    <source>
        <dbReference type="ARBA" id="ARBA00022723"/>
    </source>
</evidence>
<comment type="subcellular location">
    <subcellularLocation>
        <location evidence="9">Cytoplasm</location>
    </subcellularLocation>
</comment>
<comment type="pathway">
    <text evidence="9">Carbohydrate metabolism; D-ribose degradation; D-ribose 5-phosphate from beta-D-ribopyranose: step 2/2.</text>
</comment>
<keyword evidence="5 9" id="KW-0067">ATP-binding</keyword>
<name>A0ABP6N8B3_9ACTN</name>
<evidence type="ECO:0000256" key="3">
    <source>
        <dbReference type="ARBA" id="ARBA00022741"/>
    </source>
</evidence>
<dbReference type="InterPro" id="IPR029056">
    <property type="entry name" value="Ribokinase-like"/>
</dbReference>
<evidence type="ECO:0000256" key="10">
    <source>
        <dbReference type="SAM" id="MobiDB-lite"/>
    </source>
</evidence>
<proteinExistence type="inferred from homology"/>
<dbReference type="InterPro" id="IPR002139">
    <property type="entry name" value="Ribo/fructo_kinase"/>
</dbReference>
<sequence length="308" mass="31016">MTGYDVVVVGGAGVDVTVLVEEPPAAGRAVQARAGWTGPGGKGVVAAVCAARQGGRVALVGRVGADAAGDQVLDRLTDEGVDTRYMTRDDGVRTEQVVMIVQPDGESRDVVLRGANAALRPEHVLAAGAALTSAGVVAAQLEVPQPAVQAAFDRAESAGVPRLLDPAPAQPVAPELLAMATAVRANAAEARHLTGAEVRDWDGARHAAALARHRGPSLVVFQAGSQGDLAAWDGGEARLPRRAVPVTDPSGAGDAFTGTLALGIARRDPAGRAVRRAAAAAALVTTAPGALPPLPTAPEIDDLLASGT</sequence>
<dbReference type="RefSeq" id="WP_344859924.1">
    <property type="nucleotide sequence ID" value="NZ_BAAAUT010000022.1"/>
</dbReference>
<comment type="similarity">
    <text evidence="9">Belongs to the carbohydrate kinase PfkB family. Ribokinase subfamily.</text>
</comment>
<feature type="binding site" evidence="9">
    <location>
        <position position="248"/>
    </location>
    <ligand>
        <name>K(+)</name>
        <dbReference type="ChEBI" id="CHEBI:29103"/>
    </ligand>
</feature>
<dbReference type="HAMAP" id="MF_01987">
    <property type="entry name" value="Ribokinase"/>
    <property type="match status" value="1"/>
</dbReference>
<keyword evidence="2 9" id="KW-0479">Metal-binding</keyword>
<evidence type="ECO:0000256" key="6">
    <source>
        <dbReference type="ARBA" id="ARBA00022842"/>
    </source>
</evidence>
<dbReference type="Pfam" id="PF00294">
    <property type="entry name" value="PfkB"/>
    <property type="match status" value="1"/>
</dbReference>
<keyword evidence="6 9" id="KW-0460">Magnesium</keyword>
<feature type="binding site" evidence="9">
    <location>
        <position position="142"/>
    </location>
    <ligand>
        <name>substrate</name>
    </ligand>
</feature>
<evidence type="ECO:0000259" key="11">
    <source>
        <dbReference type="Pfam" id="PF00294"/>
    </source>
</evidence>
<keyword evidence="1 9" id="KW-0808">Transferase</keyword>
<dbReference type="SUPFAM" id="SSF53613">
    <property type="entry name" value="Ribokinase-like"/>
    <property type="match status" value="1"/>
</dbReference>
<evidence type="ECO:0000256" key="1">
    <source>
        <dbReference type="ARBA" id="ARBA00022679"/>
    </source>
</evidence>
<evidence type="ECO:0000256" key="8">
    <source>
        <dbReference type="ARBA" id="ARBA00023277"/>
    </source>
</evidence>
<comment type="caution">
    <text evidence="12">The sequence shown here is derived from an EMBL/GenBank/DDBJ whole genome shotgun (WGS) entry which is preliminary data.</text>
</comment>
<accession>A0ABP6N8B3</accession>
<dbReference type="Proteomes" id="UP001500320">
    <property type="component" value="Unassembled WGS sequence"/>
</dbReference>
<evidence type="ECO:0000313" key="12">
    <source>
        <dbReference type="EMBL" id="GAA3137520.1"/>
    </source>
</evidence>
<feature type="binding site" evidence="9">
    <location>
        <position position="186"/>
    </location>
    <ligand>
        <name>ATP</name>
        <dbReference type="ChEBI" id="CHEBI:30616"/>
    </ligand>
</feature>
<keyword evidence="4 9" id="KW-0418">Kinase</keyword>
<comment type="cofactor">
    <cofactor evidence="9">
        <name>Mg(2+)</name>
        <dbReference type="ChEBI" id="CHEBI:18420"/>
    </cofactor>
    <text evidence="9">Requires a divalent cation, most likely magnesium in vivo, as an electrophilic catalyst to aid phosphoryl group transfer. It is the chelate of the metal and the nucleotide that is the actual substrate.</text>
</comment>
<dbReference type="InterPro" id="IPR011611">
    <property type="entry name" value="PfkB_dom"/>
</dbReference>
<keyword evidence="3 9" id="KW-0547">Nucleotide-binding</keyword>
<feature type="binding site" evidence="9">
    <location>
        <position position="287"/>
    </location>
    <ligand>
        <name>K(+)</name>
        <dbReference type="ChEBI" id="CHEBI:29103"/>
    </ligand>
</feature>
<keyword evidence="7 9" id="KW-0630">Potassium</keyword>
<feature type="region of interest" description="Disordered" evidence="10">
    <location>
        <begin position="288"/>
        <end position="308"/>
    </location>
</feature>
<feature type="binding site" evidence="9">
    <location>
        <position position="254"/>
    </location>
    <ligand>
        <name>substrate</name>
    </ligand>
</feature>
<comment type="caution">
    <text evidence="9">Lacks conserved residue(s) required for the propagation of feature annotation.</text>
</comment>
<feature type="active site" description="Proton acceptor" evidence="9">
    <location>
        <position position="254"/>
    </location>
</feature>
<comment type="catalytic activity">
    <reaction evidence="9">
        <text>D-ribose + ATP = D-ribose 5-phosphate + ADP + H(+)</text>
        <dbReference type="Rhea" id="RHEA:13697"/>
        <dbReference type="ChEBI" id="CHEBI:15378"/>
        <dbReference type="ChEBI" id="CHEBI:30616"/>
        <dbReference type="ChEBI" id="CHEBI:47013"/>
        <dbReference type="ChEBI" id="CHEBI:78346"/>
        <dbReference type="ChEBI" id="CHEBI:456216"/>
        <dbReference type="EC" id="2.7.1.15"/>
    </reaction>
</comment>
<evidence type="ECO:0000256" key="7">
    <source>
        <dbReference type="ARBA" id="ARBA00022958"/>
    </source>
</evidence>
<feature type="binding site" evidence="9">
    <location>
        <begin position="13"/>
        <end position="15"/>
    </location>
    <ligand>
        <name>substrate</name>
    </ligand>
</feature>
<evidence type="ECO:0000256" key="4">
    <source>
        <dbReference type="ARBA" id="ARBA00022777"/>
    </source>
</evidence>
<reference evidence="13" key="1">
    <citation type="journal article" date="2019" name="Int. J. Syst. Evol. Microbiol.">
        <title>The Global Catalogue of Microorganisms (GCM) 10K type strain sequencing project: providing services to taxonomists for standard genome sequencing and annotation.</title>
        <authorList>
            <consortium name="The Broad Institute Genomics Platform"/>
            <consortium name="The Broad Institute Genome Sequencing Center for Infectious Disease"/>
            <person name="Wu L."/>
            <person name="Ma J."/>
        </authorList>
    </citation>
    <scope>NUCLEOTIDE SEQUENCE [LARGE SCALE GENOMIC DNA]</scope>
    <source>
        <strain evidence="13">JCM 9373</strain>
    </source>
</reference>
<dbReference type="EMBL" id="BAAAUT010000022">
    <property type="protein sequence ID" value="GAA3137520.1"/>
    <property type="molecule type" value="Genomic_DNA"/>
</dbReference>
<keyword evidence="13" id="KW-1185">Reference proteome</keyword>
<feature type="binding site" evidence="9">
    <location>
        <position position="284"/>
    </location>
    <ligand>
        <name>K(+)</name>
        <dbReference type="ChEBI" id="CHEBI:29103"/>
    </ligand>
</feature>
<comment type="activity regulation">
    <text evidence="9">Activated by a monovalent cation that binds near, but not in, the active site. The most likely occupant of the site in vivo is potassium. Ion binding induces a conformational change that may alter substrate affinity.</text>
</comment>
<protein>
    <recommendedName>
        <fullName evidence="9">Ribokinase</fullName>
        <shortName evidence="9">RK</shortName>
        <ecNumber evidence="9">2.7.1.15</ecNumber>
    </recommendedName>
</protein>
<feature type="binding site" evidence="9">
    <location>
        <position position="289"/>
    </location>
    <ligand>
        <name>K(+)</name>
        <dbReference type="ChEBI" id="CHEBI:29103"/>
    </ligand>
</feature>
<dbReference type="Gene3D" id="3.40.1190.20">
    <property type="match status" value="1"/>
</dbReference>
<evidence type="ECO:0000313" key="13">
    <source>
        <dbReference type="Proteomes" id="UP001500320"/>
    </source>
</evidence>
<dbReference type="PANTHER" id="PTHR10584">
    <property type="entry name" value="SUGAR KINASE"/>
    <property type="match status" value="1"/>
</dbReference>
<comment type="function">
    <text evidence="9">Catalyzes the phosphorylation of ribose at O-5 in a reaction requiring ATP and magnesium. The resulting D-ribose-5-phosphate can then be used either for sythesis of nucleotides, histidine, and tryptophan, or as a component of the pentose phosphate pathway.</text>
</comment>
<feature type="binding site" evidence="9">
    <location>
        <begin position="222"/>
        <end position="227"/>
    </location>
    <ligand>
        <name>ATP</name>
        <dbReference type="ChEBI" id="CHEBI:30616"/>
    </ligand>
</feature>
<feature type="domain" description="Carbohydrate kinase PfkB" evidence="11">
    <location>
        <begin position="5"/>
        <end position="296"/>
    </location>
</feature>
<gene>
    <name evidence="9 12" type="primary">rbsK</name>
    <name evidence="12" type="ORF">GCM10010466_30540</name>
</gene>
<feature type="binding site" evidence="9">
    <location>
        <begin position="253"/>
        <end position="254"/>
    </location>
    <ligand>
        <name>ATP</name>
        <dbReference type="ChEBI" id="CHEBI:30616"/>
    </ligand>
</feature>
<evidence type="ECO:0000256" key="9">
    <source>
        <dbReference type="HAMAP-Rule" id="MF_01987"/>
    </source>
</evidence>
<dbReference type="PRINTS" id="PR00990">
    <property type="entry name" value="RIBOKINASE"/>
</dbReference>
<evidence type="ECO:0000256" key="5">
    <source>
        <dbReference type="ARBA" id="ARBA00022840"/>
    </source>
</evidence>
<organism evidence="12 13">
    <name type="scientific">Planomonospora alba</name>
    <dbReference type="NCBI Taxonomy" id="161354"/>
    <lineage>
        <taxon>Bacteria</taxon>
        <taxon>Bacillati</taxon>
        <taxon>Actinomycetota</taxon>
        <taxon>Actinomycetes</taxon>
        <taxon>Streptosporangiales</taxon>
        <taxon>Streptosporangiaceae</taxon>
        <taxon>Planomonospora</taxon>
    </lineage>
</organism>